<sequence length="174" mass="16813">MSTFRVASPARRRALRAVIAAGAALLALPAAASNTASGTANAEVVQPIAIAAVQTLEFGKLVAGTGGTVAVSVAGARTPSGGVIALASPAPRAATFTVTGDSGAAYTVTLPADGSVTLSDGALHTMAVDSFTSDTTGTITGGSVTLTVGATLTVGNGQAQGAYTGTFPVSVDYQ</sequence>
<organism evidence="2 3">
    <name type="scientific">Anaeromyxobacter diazotrophicus</name>
    <dbReference type="NCBI Taxonomy" id="2590199"/>
    <lineage>
        <taxon>Bacteria</taxon>
        <taxon>Pseudomonadati</taxon>
        <taxon>Myxococcota</taxon>
        <taxon>Myxococcia</taxon>
        <taxon>Myxococcales</taxon>
        <taxon>Cystobacterineae</taxon>
        <taxon>Anaeromyxobacteraceae</taxon>
        <taxon>Anaeromyxobacter</taxon>
    </lineage>
</organism>
<dbReference type="RefSeq" id="WP_176064821.1">
    <property type="nucleotide sequence ID" value="NZ_BJTG01000004.1"/>
</dbReference>
<comment type="caution">
    <text evidence="2">The sequence shown here is derived from an EMBL/GenBank/DDBJ whole genome shotgun (WGS) entry which is preliminary data.</text>
</comment>
<proteinExistence type="predicted"/>
<dbReference type="Proteomes" id="UP000503640">
    <property type="component" value="Unassembled WGS sequence"/>
</dbReference>
<dbReference type="InterPro" id="IPR006311">
    <property type="entry name" value="TAT_signal"/>
</dbReference>
<dbReference type="PROSITE" id="PS51318">
    <property type="entry name" value="TAT"/>
    <property type="match status" value="1"/>
</dbReference>
<dbReference type="AlphaFoldDB" id="A0A7I9VLT3"/>
<evidence type="ECO:0008006" key="4">
    <source>
        <dbReference type="Google" id="ProtNLM"/>
    </source>
</evidence>
<dbReference type="InterPro" id="IPR025514">
    <property type="entry name" value="DUF4402"/>
</dbReference>
<name>A0A7I9VLT3_9BACT</name>
<feature type="chain" id="PRO_5029588557" description="DUF4402 domain-containing protein" evidence="1">
    <location>
        <begin position="33"/>
        <end position="174"/>
    </location>
</feature>
<protein>
    <recommendedName>
        <fullName evidence="4">DUF4402 domain-containing protein</fullName>
    </recommendedName>
</protein>
<reference evidence="3" key="1">
    <citation type="journal article" date="2020" name="Appl. Environ. Microbiol.">
        <title>Diazotrophic Anaeromyxobacter Isolates from Soils.</title>
        <authorList>
            <person name="Masuda Y."/>
            <person name="Yamanaka H."/>
            <person name="Xu Z.X."/>
            <person name="Shiratori Y."/>
            <person name="Aono T."/>
            <person name="Amachi S."/>
            <person name="Senoo K."/>
            <person name="Itoh H."/>
        </authorList>
    </citation>
    <scope>NUCLEOTIDE SEQUENCE [LARGE SCALE GENOMIC DNA]</scope>
    <source>
        <strain evidence="3">R267</strain>
    </source>
</reference>
<accession>A0A7I9VLT3</accession>
<keyword evidence="1" id="KW-0732">Signal</keyword>
<keyword evidence="3" id="KW-1185">Reference proteome</keyword>
<dbReference type="Pfam" id="PF14352">
    <property type="entry name" value="DUF4402"/>
    <property type="match status" value="1"/>
</dbReference>
<gene>
    <name evidence="2" type="ORF">AMYX_21050</name>
</gene>
<evidence type="ECO:0000313" key="3">
    <source>
        <dbReference type="Proteomes" id="UP000503640"/>
    </source>
</evidence>
<dbReference type="EMBL" id="BJTG01000004">
    <property type="protein sequence ID" value="GEJ57364.1"/>
    <property type="molecule type" value="Genomic_DNA"/>
</dbReference>
<feature type="signal peptide" evidence="1">
    <location>
        <begin position="1"/>
        <end position="32"/>
    </location>
</feature>
<evidence type="ECO:0000256" key="1">
    <source>
        <dbReference type="SAM" id="SignalP"/>
    </source>
</evidence>
<evidence type="ECO:0000313" key="2">
    <source>
        <dbReference type="EMBL" id="GEJ57364.1"/>
    </source>
</evidence>